<feature type="compositionally biased region" description="Basic and acidic residues" evidence="1">
    <location>
        <begin position="30"/>
        <end position="51"/>
    </location>
</feature>
<protein>
    <submittedName>
        <fullName evidence="2">Uncharacterized protein</fullName>
    </submittedName>
</protein>
<accession>A0ABU5ZC62</accession>
<evidence type="ECO:0000256" key="1">
    <source>
        <dbReference type="SAM" id="MobiDB-lite"/>
    </source>
</evidence>
<evidence type="ECO:0000313" key="3">
    <source>
        <dbReference type="Proteomes" id="UP001310386"/>
    </source>
</evidence>
<comment type="caution">
    <text evidence="2">The sequence shown here is derived from an EMBL/GenBank/DDBJ whole genome shotgun (WGS) entry which is preliminary data.</text>
</comment>
<name>A0ABU5ZC62_9BACL</name>
<proteinExistence type="predicted"/>
<reference evidence="2" key="1">
    <citation type="submission" date="2023-12" db="EMBL/GenBank/DDBJ databases">
        <title>Fervidustalea candida gen. nov., sp. nov., a novel member of the family Paenibacillaceae isolated from a geothermal area.</title>
        <authorList>
            <person name="Li W.-J."/>
            <person name="Jiao J.-Y."/>
            <person name="Chen Y."/>
        </authorList>
    </citation>
    <scope>NUCLEOTIDE SEQUENCE</scope>
    <source>
        <strain evidence="2">SYSU GA230002</strain>
    </source>
</reference>
<gene>
    <name evidence="2" type="ORF">VF724_00305</name>
</gene>
<evidence type="ECO:0000313" key="2">
    <source>
        <dbReference type="EMBL" id="MEB3100107.1"/>
    </source>
</evidence>
<sequence>MTNQERKSGPDLHTHQSGVMDLNKTIVRGQAEKIEERKQGPGAFDARDQEI</sequence>
<keyword evidence="3" id="KW-1185">Reference proteome</keyword>
<feature type="region of interest" description="Disordered" evidence="1">
    <location>
        <begin position="1"/>
        <end position="51"/>
    </location>
</feature>
<organism evidence="2 3">
    <name type="scientific">Ferviditalea candida</name>
    <dbReference type="NCBI Taxonomy" id="3108399"/>
    <lineage>
        <taxon>Bacteria</taxon>
        <taxon>Bacillati</taxon>
        <taxon>Bacillota</taxon>
        <taxon>Bacilli</taxon>
        <taxon>Bacillales</taxon>
        <taxon>Paenibacillaceae</taxon>
        <taxon>Ferviditalea</taxon>
    </lineage>
</organism>
<dbReference type="Proteomes" id="UP001310386">
    <property type="component" value="Unassembled WGS sequence"/>
</dbReference>
<dbReference type="RefSeq" id="WP_371752221.1">
    <property type="nucleotide sequence ID" value="NZ_JAYJLD010000001.1"/>
</dbReference>
<feature type="compositionally biased region" description="Basic and acidic residues" evidence="1">
    <location>
        <begin position="1"/>
        <end position="14"/>
    </location>
</feature>
<dbReference type="EMBL" id="JAYJLD010000001">
    <property type="protein sequence ID" value="MEB3100107.1"/>
    <property type="molecule type" value="Genomic_DNA"/>
</dbReference>